<organism evidence="2 3">
    <name type="scientific">Acetanaerobacterium elongatum</name>
    <dbReference type="NCBI Taxonomy" id="258515"/>
    <lineage>
        <taxon>Bacteria</taxon>
        <taxon>Bacillati</taxon>
        <taxon>Bacillota</taxon>
        <taxon>Clostridia</taxon>
        <taxon>Eubacteriales</taxon>
        <taxon>Oscillospiraceae</taxon>
        <taxon>Acetanaerobacterium</taxon>
    </lineage>
</organism>
<keyword evidence="3" id="KW-1185">Reference proteome</keyword>
<dbReference type="EMBL" id="FNID01000002">
    <property type="protein sequence ID" value="SDM59060.1"/>
    <property type="molecule type" value="Genomic_DNA"/>
</dbReference>
<dbReference type="Pfam" id="PF05168">
    <property type="entry name" value="HEPN"/>
    <property type="match status" value="1"/>
</dbReference>
<dbReference type="RefSeq" id="WP_092637460.1">
    <property type="nucleotide sequence ID" value="NZ_FNID01000002.1"/>
</dbReference>
<dbReference type="OrthoDB" id="9808176at2"/>
<proteinExistence type="predicted"/>
<feature type="domain" description="HEPN" evidence="1">
    <location>
        <begin position="19"/>
        <end position="126"/>
    </location>
</feature>
<dbReference type="InterPro" id="IPR007842">
    <property type="entry name" value="HEPN_dom"/>
</dbReference>
<dbReference type="Proteomes" id="UP000199182">
    <property type="component" value="Unassembled WGS sequence"/>
</dbReference>
<dbReference type="PROSITE" id="PS50910">
    <property type="entry name" value="HEPN"/>
    <property type="match status" value="1"/>
</dbReference>
<accession>A0A1G9UGH3</accession>
<dbReference type="AlphaFoldDB" id="A0A1G9UGH3"/>
<dbReference type="STRING" id="258515.SAMN05192585_10211"/>
<sequence>MTRHRQRSSDSKRHIDWLNKSGEDMRAAELLLQHPECYNMCAFHCQQTIEKALKAYLLVASDRLLDGHNLTWLCRQALRYDKEFSTWMDESAVLNKFYIETRYPTDLSFALSRKRMEEVFKTAKEMYDFICSQVYEEQEEEMDKELAL</sequence>
<evidence type="ECO:0000313" key="2">
    <source>
        <dbReference type="EMBL" id="SDM59060.1"/>
    </source>
</evidence>
<gene>
    <name evidence="2" type="ORF">SAMN05192585_10211</name>
</gene>
<protein>
    <submittedName>
        <fullName evidence="2">HEPN domain-containing protein</fullName>
    </submittedName>
</protein>
<evidence type="ECO:0000313" key="3">
    <source>
        <dbReference type="Proteomes" id="UP000199182"/>
    </source>
</evidence>
<evidence type="ECO:0000259" key="1">
    <source>
        <dbReference type="PROSITE" id="PS50910"/>
    </source>
</evidence>
<reference evidence="2 3" key="1">
    <citation type="submission" date="2016-10" db="EMBL/GenBank/DDBJ databases">
        <authorList>
            <person name="de Groot N.N."/>
        </authorList>
    </citation>
    <scope>NUCLEOTIDE SEQUENCE [LARGE SCALE GENOMIC DNA]</scope>
    <source>
        <strain evidence="2 3">CGMCC 1.5012</strain>
    </source>
</reference>
<dbReference type="SUPFAM" id="SSF81593">
    <property type="entry name" value="Nucleotidyltransferase substrate binding subunit/domain"/>
    <property type="match status" value="1"/>
</dbReference>
<dbReference type="SMART" id="SM00748">
    <property type="entry name" value="HEPN"/>
    <property type="match status" value="1"/>
</dbReference>
<dbReference type="Gene3D" id="1.20.120.330">
    <property type="entry name" value="Nucleotidyltransferases domain 2"/>
    <property type="match status" value="1"/>
</dbReference>
<name>A0A1G9UGH3_9FIRM</name>